<evidence type="ECO:0000256" key="2">
    <source>
        <dbReference type="SAM" id="MobiDB-lite"/>
    </source>
</evidence>
<sequence length="510" mass="55438">MANCGSLLCANWLPRLSVERWLRKNADPNLVLPEGLAAVHLASVKDTEGGLKCLKLILQHQGDPNLGTVEDLTPLHIAASWGCLKSLKLLLRYGADPSLQDQVGVPAQALGSFEVERNTHTDDRGTLPDTSTGTGTARCDSPEDRASLSGLSAAAAEDRTPGPLRPDPRAAANGRLSEPVDASLLLFDDEGDGAANGRDPPPSGDGDSDSSSELYASAVEGLNVSPDPGPAAGREGTPGRGGGGSGLAVLLRKATSDPKRRESEFEPSPPSPVSSSASAVTPRSGRRDSSLFDRPVPAPARVRRVLTKMTRFAAEFSAELCRSLETFVIPDCRQDELILSQQFDQPDQIRRWRGGLVKSSFNYLLLDPRVTMNLPARSHALSDDDCFRIFVNAIFYVGKGKRSRPYSHLNEAQKHFNNVRAQLQRIMDIWADGLGVISLHCFQNVIAVEDSMGQSCIVHFYLTNQKRGDYYGTVATWTMKRRRQLGVHLIRQASLIFLAEGERQLRPADI</sequence>
<dbReference type="PANTHER" id="PTHR46427">
    <property type="entry name" value="ANKYRIN REPEAT AND LEM DOMAIN-CONTAINING PROTEIN 1"/>
    <property type="match status" value="1"/>
</dbReference>
<organism evidence="3 4">
    <name type="scientific">Callorhinchus milii</name>
    <name type="common">Ghost shark</name>
    <dbReference type="NCBI Taxonomy" id="7868"/>
    <lineage>
        <taxon>Eukaryota</taxon>
        <taxon>Metazoa</taxon>
        <taxon>Chordata</taxon>
        <taxon>Craniata</taxon>
        <taxon>Vertebrata</taxon>
        <taxon>Chondrichthyes</taxon>
        <taxon>Holocephali</taxon>
        <taxon>Chimaeriformes</taxon>
        <taxon>Callorhinchidae</taxon>
        <taxon>Callorhinchus</taxon>
    </lineage>
</organism>
<dbReference type="InterPro" id="IPR036770">
    <property type="entry name" value="Ankyrin_rpt-contain_sf"/>
</dbReference>
<dbReference type="CDD" id="cd10454">
    <property type="entry name" value="GIY-YIG_COG3680_Meta"/>
    <property type="match status" value="1"/>
</dbReference>
<evidence type="ECO:0000313" key="4">
    <source>
        <dbReference type="Proteomes" id="UP000314986"/>
    </source>
</evidence>
<dbReference type="Proteomes" id="UP000314986">
    <property type="component" value="Unassembled WGS sequence"/>
</dbReference>
<dbReference type="Pfam" id="PF22945">
    <property type="entry name" value="LEM-3_GIY-YIG"/>
    <property type="match status" value="1"/>
</dbReference>
<feature type="region of interest" description="Disordered" evidence="2">
    <location>
        <begin position="115"/>
        <end position="294"/>
    </location>
</feature>
<dbReference type="Ensembl" id="ENSCMIT00000009930.1">
    <property type="protein sequence ID" value="ENSCMIP00000009669.1"/>
    <property type="gene ID" value="ENSCMIG00000005109.1"/>
</dbReference>
<dbReference type="GO" id="GO:0005654">
    <property type="term" value="C:nucleoplasm"/>
    <property type="evidence" value="ECO:0007669"/>
    <property type="project" value="TreeGrafter"/>
</dbReference>
<dbReference type="InterPro" id="IPR002110">
    <property type="entry name" value="Ankyrin_rpt"/>
</dbReference>
<evidence type="ECO:0000256" key="1">
    <source>
        <dbReference type="PROSITE-ProRule" id="PRU00023"/>
    </source>
</evidence>
<dbReference type="PROSITE" id="PS50297">
    <property type="entry name" value="ANK_REP_REGION"/>
    <property type="match status" value="1"/>
</dbReference>
<feature type="compositionally biased region" description="Low complexity" evidence="2">
    <location>
        <begin position="273"/>
        <end position="283"/>
    </location>
</feature>
<keyword evidence="4" id="KW-1185">Reference proteome</keyword>
<dbReference type="Gene3D" id="1.25.40.20">
    <property type="entry name" value="Ankyrin repeat-containing domain"/>
    <property type="match status" value="1"/>
</dbReference>
<dbReference type="OMA" id="QGHRDCA"/>
<protein>
    <submittedName>
        <fullName evidence="3">Uncharacterized protein</fullName>
    </submittedName>
</protein>
<dbReference type="GO" id="GO:0005737">
    <property type="term" value="C:cytoplasm"/>
    <property type="evidence" value="ECO:0007669"/>
    <property type="project" value="TreeGrafter"/>
</dbReference>
<reference evidence="4" key="3">
    <citation type="journal article" date="2014" name="Nature">
        <title>Elephant shark genome provides unique insights into gnathostome evolution.</title>
        <authorList>
            <consortium name="International Elephant Shark Genome Sequencing Consortium"/>
            <person name="Venkatesh B."/>
            <person name="Lee A.P."/>
            <person name="Ravi V."/>
            <person name="Maurya A.K."/>
            <person name="Lian M.M."/>
            <person name="Swann J.B."/>
            <person name="Ohta Y."/>
            <person name="Flajnik M.F."/>
            <person name="Sutoh Y."/>
            <person name="Kasahara M."/>
            <person name="Hoon S."/>
            <person name="Gangu V."/>
            <person name="Roy S.W."/>
            <person name="Irimia M."/>
            <person name="Korzh V."/>
            <person name="Kondrychyn I."/>
            <person name="Lim Z.W."/>
            <person name="Tay B.H."/>
            <person name="Tohari S."/>
            <person name="Kong K.W."/>
            <person name="Ho S."/>
            <person name="Lorente-Galdos B."/>
            <person name="Quilez J."/>
            <person name="Marques-Bonet T."/>
            <person name="Raney B.J."/>
            <person name="Ingham P.W."/>
            <person name="Tay A."/>
            <person name="Hillier L.W."/>
            <person name="Minx P."/>
            <person name="Boehm T."/>
            <person name="Wilson R.K."/>
            <person name="Brenner S."/>
            <person name="Warren W.C."/>
        </authorList>
    </citation>
    <scope>NUCLEOTIDE SEQUENCE [LARGE SCALE GENOMIC DNA]</scope>
</reference>
<dbReference type="InterPro" id="IPR034998">
    <property type="entry name" value="ANKLE1"/>
</dbReference>
<evidence type="ECO:0000313" key="3">
    <source>
        <dbReference type="Ensembl" id="ENSCMIP00000009669.1"/>
    </source>
</evidence>
<feature type="repeat" description="ANK" evidence="1">
    <location>
        <begin position="70"/>
        <end position="102"/>
    </location>
</feature>
<dbReference type="GeneTree" id="ENSGT00510000049316"/>
<proteinExistence type="predicted"/>
<reference evidence="3" key="4">
    <citation type="submission" date="2025-08" db="UniProtKB">
        <authorList>
            <consortium name="Ensembl"/>
        </authorList>
    </citation>
    <scope>IDENTIFICATION</scope>
</reference>
<feature type="compositionally biased region" description="Basic and acidic residues" evidence="2">
    <location>
        <begin position="254"/>
        <end position="264"/>
    </location>
</feature>
<reference evidence="4" key="1">
    <citation type="journal article" date="2006" name="Science">
        <title>Ancient noncoding elements conserved in the human genome.</title>
        <authorList>
            <person name="Venkatesh B."/>
            <person name="Kirkness E.F."/>
            <person name="Loh Y.H."/>
            <person name="Halpern A.L."/>
            <person name="Lee A.P."/>
            <person name="Johnson J."/>
            <person name="Dandona N."/>
            <person name="Viswanathan L.D."/>
            <person name="Tay A."/>
            <person name="Venter J.C."/>
            <person name="Strausberg R.L."/>
            <person name="Brenner S."/>
        </authorList>
    </citation>
    <scope>NUCLEOTIDE SEQUENCE [LARGE SCALE GENOMIC DNA]</scope>
</reference>
<feature type="compositionally biased region" description="Gly residues" evidence="2">
    <location>
        <begin position="236"/>
        <end position="246"/>
    </location>
</feature>
<dbReference type="PROSITE" id="PS50088">
    <property type="entry name" value="ANK_REPEAT"/>
    <property type="match status" value="1"/>
</dbReference>
<dbReference type="GO" id="GO:0004520">
    <property type="term" value="F:DNA endonuclease activity"/>
    <property type="evidence" value="ECO:0007669"/>
    <property type="project" value="TreeGrafter"/>
</dbReference>
<dbReference type="AlphaFoldDB" id="A0A4W3HJD4"/>
<dbReference type="Pfam" id="PF12796">
    <property type="entry name" value="Ank_2"/>
    <property type="match status" value="1"/>
</dbReference>
<feature type="compositionally biased region" description="Basic and acidic residues" evidence="2">
    <location>
        <begin position="115"/>
        <end position="126"/>
    </location>
</feature>
<accession>A0A4W3HJD4</accession>
<dbReference type="PANTHER" id="PTHR46427:SF1">
    <property type="entry name" value="ANKYRIN REPEAT AND LEM DOMAIN-CONTAINING PROTEIN 1"/>
    <property type="match status" value="1"/>
</dbReference>
<dbReference type="InParanoid" id="A0A4W3HJD4"/>
<keyword evidence="1" id="KW-0040">ANK repeat</keyword>
<dbReference type="SMART" id="SM00248">
    <property type="entry name" value="ANK"/>
    <property type="match status" value="2"/>
</dbReference>
<dbReference type="GO" id="GO:0000712">
    <property type="term" value="P:resolution of meiotic recombination intermediates"/>
    <property type="evidence" value="ECO:0007669"/>
    <property type="project" value="TreeGrafter"/>
</dbReference>
<dbReference type="SUPFAM" id="SSF48403">
    <property type="entry name" value="Ankyrin repeat"/>
    <property type="match status" value="1"/>
</dbReference>
<dbReference type="STRING" id="7868.ENSCMIP00000009669"/>
<reference evidence="3" key="5">
    <citation type="submission" date="2025-09" db="UniProtKB">
        <authorList>
            <consortium name="Ensembl"/>
        </authorList>
    </citation>
    <scope>IDENTIFICATION</scope>
</reference>
<name>A0A4W3HJD4_CALMI</name>
<dbReference type="GO" id="GO:0000724">
    <property type="term" value="P:double-strand break repair via homologous recombination"/>
    <property type="evidence" value="ECO:0007669"/>
    <property type="project" value="TreeGrafter"/>
</dbReference>
<reference evidence="4" key="2">
    <citation type="journal article" date="2007" name="PLoS Biol.">
        <title>Survey sequencing and comparative analysis of the elephant shark (Callorhinchus milii) genome.</title>
        <authorList>
            <person name="Venkatesh B."/>
            <person name="Kirkness E.F."/>
            <person name="Loh Y.H."/>
            <person name="Halpern A.L."/>
            <person name="Lee A.P."/>
            <person name="Johnson J."/>
            <person name="Dandona N."/>
            <person name="Viswanathan L.D."/>
            <person name="Tay A."/>
            <person name="Venter J.C."/>
            <person name="Strausberg R.L."/>
            <person name="Brenner S."/>
        </authorList>
    </citation>
    <scope>NUCLEOTIDE SEQUENCE [LARGE SCALE GENOMIC DNA]</scope>
</reference>